<reference evidence="7" key="1">
    <citation type="submission" date="2013-04" db="EMBL/GenBank/DDBJ databases">
        <title>The genome sequencing project of 58 acetic acid bacteria.</title>
        <authorList>
            <person name="Okamoto-Kainuma A."/>
            <person name="Ishikawa M."/>
            <person name="Umino S."/>
            <person name="Koizumi Y."/>
            <person name="Shiwa Y."/>
            <person name="Yoshikawa H."/>
            <person name="Matsutani M."/>
            <person name="Matsushita K."/>
        </authorList>
    </citation>
    <scope>NUCLEOTIDE SEQUENCE</scope>
    <source>
        <strain evidence="7">NRIC 0228</strain>
    </source>
</reference>
<dbReference type="Proteomes" id="UP001061070">
    <property type="component" value="Unassembled WGS sequence"/>
</dbReference>
<protein>
    <recommendedName>
        <fullName evidence="5">Chemotaxis protein methyltransferase</fullName>
        <ecNumber evidence="5">2.1.1.80</ecNumber>
    </recommendedName>
</protein>
<evidence type="ECO:0000256" key="3">
    <source>
        <dbReference type="ARBA" id="ARBA00022679"/>
    </source>
</evidence>
<dbReference type="EMBL" id="BAQW01000001">
    <property type="protein sequence ID" value="GBR08308.1"/>
    <property type="molecule type" value="Genomic_DNA"/>
</dbReference>
<dbReference type="PANTHER" id="PTHR24422:SF26">
    <property type="entry name" value="CHEMOTAXIS PROTEIN METHYLTRANSFERASE"/>
    <property type="match status" value="1"/>
</dbReference>
<evidence type="ECO:0000259" key="6">
    <source>
        <dbReference type="PROSITE" id="PS50123"/>
    </source>
</evidence>
<dbReference type="PRINTS" id="PR00996">
    <property type="entry name" value="CHERMTFRASE"/>
</dbReference>
<feature type="domain" description="CheR-type methyltransferase" evidence="6">
    <location>
        <begin position="1"/>
        <end position="273"/>
    </location>
</feature>
<dbReference type="PIRSF" id="PIRSF000410">
    <property type="entry name" value="CheR"/>
    <property type="match status" value="1"/>
</dbReference>
<dbReference type="Pfam" id="PF03705">
    <property type="entry name" value="CheR_N"/>
    <property type="match status" value="1"/>
</dbReference>
<keyword evidence="8" id="KW-1185">Reference proteome</keyword>
<evidence type="ECO:0000256" key="2">
    <source>
        <dbReference type="ARBA" id="ARBA00022603"/>
    </source>
</evidence>
<dbReference type="PROSITE" id="PS50123">
    <property type="entry name" value="CHER"/>
    <property type="match status" value="1"/>
</dbReference>
<dbReference type="Gene3D" id="3.40.50.150">
    <property type="entry name" value="Vaccinia Virus protein VP39"/>
    <property type="match status" value="1"/>
</dbReference>
<dbReference type="SUPFAM" id="SSF53335">
    <property type="entry name" value="S-adenosyl-L-methionine-dependent methyltransferases"/>
    <property type="match status" value="1"/>
</dbReference>
<dbReference type="InterPro" id="IPR000780">
    <property type="entry name" value="CheR_MeTrfase"/>
</dbReference>
<dbReference type="PANTHER" id="PTHR24422">
    <property type="entry name" value="CHEMOTAXIS PROTEIN METHYLTRANSFERASE"/>
    <property type="match status" value="1"/>
</dbReference>
<dbReference type="InterPro" id="IPR022641">
    <property type="entry name" value="CheR_N"/>
</dbReference>
<evidence type="ECO:0000313" key="8">
    <source>
        <dbReference type="Proteomes" id="UP001061070"/>
    </source>
</evidence>
<proteinExistence type="predicted"/>
<dbReference type="SUPFAM" id="SSF47757">
    <property type="entry name" value="Chemotaxis receptor methyltransferase CheR, N-terminal domain"/>
    <property type="match status" value="1"/>
</dbReference>
<keyword evidence="3 5" id="KW-0808">Transferase</keyword>
<keyword evidence="4 5" id="KW-0949">S-adenosyl-L-methionine</keyword>
<dbReference type="InterPro" id="IPR026024">
    <property type="entry name" value="Chemotaxis_MeTrfase_CheR"/>
</dbReference>
<accession>A0ABQ0Q7V6</accession>
<evidence type="ECO:0000313" key="7">
    <source>
        <dbReference type="EMBL" id="GBR08308.1"/>
    </source>
</evidence>
<evidence type="ECO:0000256" key="4">
    <source>
        <dbReference type="ARBA" id="ARBA00022691"/>
    </source>
</evidence>
<dbReference type="InterPro" id="IPR029063">
    <property type="entry name" value="SAM-dependent_MTases_sf"/>
</dbReference>
<dbReference type="InterPro" id="IPR050903">
    <property type="entry name" value="Bact_Chemotaxis_MeTrfase"/>
</dbReference>
<dbReference type="EC" id="2.1.1.80" evidence="5"/>
<evidence type="ECO:0000256" key="1">
    <source>
        <dbReference type="ARBA" id="ARBA00001541"/>
    </source>
</evidence>
<comment type="function">
    <text evidence="5">Methylation of the membrane-bound methyl-accepting chemotaxis proteins (MCP) to form gamma-glutamyl methyl ester residues in MCP.</text>
</comment>
<dbReference type="InterPro" id="IPR022642">
    <property type="entry name" value="CheR_C"/>
</dbReference>
<sequence length="273" mass="31521">MNNKNEKISHRSLGIISQIAYDVSGIFLSDKKADLVISRLNKRLRENKLSNFEEYCDLIQSNATERSQMIAALTTNVTAFYREVHHFNYLSRLVEEKFIRRIQDGEELRIWSAACSSGEEVYSAAMTVSEVLMGSPSAKIKILGTDIDTNMLKKSKIALYDLEEKKSIPLEKFNKFCLEKEGAFTFKREILELVRFNPLNLIAGWPFESKFHAIFCRNVAIYFDKLTREKLWFRLAQRLHVGGEIYIGHSERISNPELLGLRPVGLNSYKRVK</sequence>
<gene>
    <name evidence="7" type="ORF">AA0228_0302</name>
</gene>
<dbReference type="InterPro" id="IPR036804">
    <property type="entry name" value="CheR_N_sf"/>
</dbReference>
<comment type="catalytic activity">
    <reaction evidence="1 5">
        <text>L-glutamyl-[protein] + S-adenosyl-L-methionine = [protein]-L-glutamate 5-O-methyl ester + S-adenosyl-L-homocysteine</text>
        <dbReference type="Rhea" id="RHEA:24452"/>
        <dbReference type="Rhea" id="RHEA-COMP:10208"/>
        <dbReference type="Rhea" id="RHEA-COMP:10311"/>
        <dbReference type="ChEBI" id="CHEBI:29973"/>
        <dbReference type="ChEBI" id="CHEBI:57856"/>
        <dbReference type="ChEBI" id="CHEBI:59789"/>
        <dbReference type="ChEBI" id="CHEBI:82795"/>
        <dbReference type="EC" id="2.1.1.80"/>
    </reaction>
</comment>
<keyword evidence="2 5" id="KW-0489">Methyltransferase</keyword>
<dbReference type="SMART" id="SM00138">
    <property type="entry name" value="MeTrc"/>
    <property type="match status" value="1"/>
</dbReference>
<name>A0ABQ0Q7V6_9PROT</name>
<comment type="caution">
    <text evidence="7">The sequence shown here is derived from an EMBL/GenBank/DDBJ whole genome shotgun (WGS) entry which is preliminary data.</text>
</comment>
<dbReference type="Gene3D" id="1.10.155.10">
    <property type="entry name" value="Chemotaxis receptor methyltransferase CheR, N-terminal domain"/>
    <property type="match status" value="1"/>
</dbReference>
<organism evidence="7 8">
    <name type="scientific">Gluconobacter frateurii NRIC 0228</name>
    <dbReference type="NCBI Taxonomy" id="1307946"/>
    <lineage>
        <taxon>Bacteria</taxon>
        <taxon>Pseudomonadati</taxon>
        <taxon>Pseudomonadota</taxon>
        <taxon>Alphaproteobacteria</taxon>
        <taxon>Acetobacterales</taxon>
        <taxon>Acetobacteraceae</taxon>
        <taxon>Gluconobacter</taxon>
    </lineage>
</organism>
<evidence type="ECO:0000256" key="5">
    <source>
        <dbReference type="PIRNR" id="PIRNR000410"/>
    </source>
</evidence>
<dbReference type="Pfam" id="PF01739">
    <property type="entry name" value="CheR"/>
    <property type="match status" value="1"/>
</dbReference>